<evidence type="ECO:0000313" key="3">
    <source>
        <dbReference type="Proteomes" id="UP000282433"/>
    </source>
</evidence>
<reference evidence="2 3" key="1">
    <citation type="submission" date="2018-12" db="EMBL/GenBank/DDBJ databases">
        <authorList>
            <consortium name="Pathogen Informatics"/>
        </authorList>
    </citation>
    <scope>NUCLEOTIDE SEQUENCE [LARGE SCALE GENOMIC DNA]</scope>
    <source>
        <strain evidence="2 3">NCTC13635</strain>
    </source>
</reference>
<proteinExistence type="predicted"/>
<dbReference type="EMBL" id="LR134162">
    <property type="protein sequence ID" value="VEB06405.1"/>
    <property type="molecule type" value="Genomic_DNA"/>
</dbReference>
<accession>A0A3S4GL89</accession>
<dbReference type="Gene3D" id="2.30.40.10">
    <property type="entry name" value="Urease, subunit C, domain 1"/>
    <property type="match status" value="1"/>
</dbReference>
<evidence type="ECO:0000256" key="1">
    <source>
        <dbReference type="SAM" id="MobiDB-lite"/>
    </source>
</evidence>
<gene>
    <name evidence="2" type="ORF">NCTC13635_05974</name>
</gene>
<sequence length="59" mass="6692">MKIINARLRRQEALFTLDLQDGMIHRITAQAAMQTGRRRGYRRPGPAGDPALRRAAYPS</sequence>
<evidence type="ECO:0000313" key="2">
    <source>
        <dbReference type="EMBL" id="VEB06405.1"/>
    </source>
</evidence>
<dbReference type="InterPro" id="IPR011059">
    <property type="entry name" value="Metal-dep_hydrolase_composite"/>
</dbReference>
<dbReference type="GO" id="GO:0016810">
    <property type="term" value="F:hydrolase activity, acting on carbon-nitrogen (but not peptide) bonds"/>
    <property type="evidence" value="ECO:0007669"/>
    <property type="project" value="InterPro"/>
</dbReference>
<organism evidence="2 3">
    <name type="scientific">Klebsiella pneumoniae</name>
    <dbReference type="NCBI Taxonomy" id="573"/>
    <lineage>
        <taxon>Bacteria</taxon>
        <taxon>Pseudomonadati</taxon>
        <taxon>Pseudomonadota</taxon>
        <taxon>Gammaproteobacteria</taxon>
        <taxon>Enterobacterales</taxon>
        <taxon>Enterobacteriaceae</taxon>
        <taxon>Klebsiella/Raoultella group</taxon>
        <taxon>Klebsiella</taxon>
        <taxon>Klebsiella pneumoniae complex</taxon>
    </lineage>
</organism>
<name>A0A3S4GL89_KLEPN</name>
<dbReference type="Proteomes" id="UP000282433">
    <property type="component" value="Chromosome"/>
</dbReference>
<protein>
    <submittedName>
        <fullName evidence="2">Cytosine deaminase</fullName>
    </submittedName>
</protein>
<dbReference type="AlphaFoldDB" id="A0A3S4GL89"/>
<feature type="region of interest" description="Disordered" evidence="1">
    <location>
        <begin position="32"/>
        <end position="59"/>
    </location>
</feature>